<comment type="similarity">
    <text evidence="2">Belongs to the FlgN family.</text>
</comment>
<gene>
    <name evidence="4" type="ORF">AOC33_00280</name>
</gene>
<dbReference type="RefSeq" id="WP_089514613.1">
    <property type="nucleotide sequence ID" value="NZ_NJGG01000001.1"/>
</dbReference>
<evidence type="ECO:0000256" key="2">
    <source>
        <dbReference type="ARBA" id="ARBA00007703"/>
    </source>
</evidence>
<evidence type="ECO:0008006" key="6">
    <source>
        <dbReference type="Google" id="ProtNLM"/>
    </source>
</evidence>
<comment type="function">
    <text evidence="1">Required for the efficient initiation of filament assembly.</text>
</comment>
<sequence>MNDPVSVILDHLKVELELSEKLFLILQKEEKSLINNDLTQLESISTEKSQLISDYLLTRDIRWKKLSSADIDLKEAEFEQWVISQKNEPLHNIWSKLNQVLANSQQINRTNGLIIHQLSTKNQRAIAILLGQDDSNGLYGSSGQSLSSSNFNKITGY</sequence>
<protein>
    <recommendedName>
        <fullName evidence="6">Flagellar biosynthesis protein FlgN</fullName>
    </recommendedName>
</protein>
<dbReference type="AlphaFoldDB" id="A0A229FUF5"/>
<keyword evidence="5" id="KW-1185">Reference proteome</keyword>
<dbReference type="InterPro" id="IPR007809">
    <property type="entry name" value="FlgN-like"/>
</dbReference>
<dbReference type="Gene3D" id="1.20.58.300">
    <property type="entry name" value="FlgN-like"/>
    <property type="match status" value="1"/>
</dbReference>
<keyword evidence="3" id="KW-1005">Bacterial flagellum biogenesis</keyword>
<dbReference type="SUPFAM" id="SSF140566">
    <property type="entry name" value="FlgN-like"/>
    <property type="match status" value="1"/>
</dbReference>
<evidence type="ECO:0000256" key="3">
    <source>
        <dbReference type="ARBA" id="ARBA00022795"/>
    </source>
</evidence>
<name>A0A229FUF5_9BURK</name>
<dbReference type="Proteomes" id="UP000215188">
    <property type="component" value="Unassembled WGS sequence"/>
</dbReference>
<proteinExistence type="inferred from homology"/>
<reference evidence="4 5" key="1">
    <citation type="submission" date="2017-06" db="EMBL/GenBank/DDBJ databases">
        <title>Reclassification of a Polynucleobacter cosmopolitanus strain isolated from tropical Lake Victoria as Polynucleobacter victoriensis comb. nov.</title>
        <authorList>
            <person name="Hahn M.W."/>
        </authorList>
    </citation>
    <scope>NUCLEOTIDE SEQUENCE [LARGE SCALE GENOMIC DNA]</scope>
    <source>
        <strain evidence="4 5">MWH-MoIso2</strain>
    </source>
</reference>
<comment type="caution">
    <text evidence="4">The sequence shown here is derived from an EMBL/GenBank/DDBJ whole genome shotgun (WGS) entry which is preliminary data.</text>
</comment>
<evidence type="ECO:0000313" key="5">
    <source>
        <dbReference type="Proteomes" id="UP000215188"/>
    </source>
</evidence>
<evidence type="ECO:0000256" key="1">
    <source>
        <dbReference type="ARBA" id="ARBA00002397"/>
    </source>
</evidence>
<dbReference type="OrthoDB" id="8561298at2"/>
<evidence type="ECO:0000313" key="4">
    <source>
        <dbReference type="EMBL" id="OXL15574.1"/>
    </source>
</evidence>
<dbReference type="GO" id="GO:0044780">
    <property type="term" value="P:bacterial-type flagellum assembly"/>
    <property type="evidence" value="ECO:0007669"/>
    <property type="project" value="InterPro"/>
</dbReference>
<organism evidence="4 5">
    <name type="scientific">Polynucleobacter cosmopolitanus</name>
    <dbReference type="NCBI Taxonomy" id="351345"/>
    <lineage>
        <taxon>Bacteria</taxon>
        <taxon>Pseudomonadati</taxon>
        <taxon>Pseudomonadota</taxon>
        <taxon>Betaproteobacteria</taxon>
        <taxon>Burkholderiales</taxon>
        <taxon>Burkholderiaceae</taxon>
        <taxon>Polynucleobacter</taxon>
    </lineage>
</organism>
<accession>A0A229FUF5</accession>
<dbReference type="EMBL" id="NJGG01000001">
    <property type="protein sequence ID" value="OXL15574.1"/>
    <property type="molecule type" value="Genomic_DNA"/>
</dbReference>
<dbReference type="InterPro" id="IPR036679">
    <property type="entry name" value="FlgN-like_sf"/>
</dbReference>
<dbReference type="Pfam" id="PF05130">
    <property type="entry name" value="FlgN"/>
    <property type="match status" value="1"/>
</dbReference>